<dbReference type="EMBL" id="CP000108">
    <property type="protein sequence ID" value="ABB27651.1"/>
    <property type="molecule type" value="Genomic_DNA"/>
</dbReference>
<keyword evidence="2" id="KW-0547">Nucleotide-binding</keyword>
<protein>
    <submittedName>
        <fullName evidence="2">Helicase domain protein</fullName>
    </submittedName>
</protein>
<dbReference type="eggNOG" id="COG0286">
    <property type="taxonomic scope" value="Bacteria"/>
</dbReference>
<dbReference type="InterPro" id="IPR041635">
    <property type="entry name" value="Type_ISP_LLaBIII_C"/>
</dbReference>
<dbReference type="GO" id="GO:0004386">
    <property type="term" value="F:helicase activity"/>
    <property type="evidence" value="ECO:0007669"/>
    <property type="project" value="UniProtKB-KW"/>
</dbReference>
<evidence type="ECO:0000259" key="1">
    <source>
        <dbReference type="Pfam" id="PF18135"/>
    </source>
</evidence>
<dbReference type="Pfam" id="PF18135">
    <property type="entry name" value="Type_ISP_C"/>
    <property type="match status" value="1"/>
</dbReference>
<dbReference type="HOGENOM" id="CLU_016993_1_0_10"/>
<name>Q3ATM4_CHLCH</name>
<dbReference type="STRING" id="340177.Cag_0378"/>
<dbReference type="REBASE" id="11467">
    <property type="entry name" value="CchORF378P"/>
</dbReference>
<gene>
    <name evidence="2" type="ordered locus">Cag_0378</name>
</gene>
<keyword evidence="2" id="KW-0378">Hydrolase</keyword>
<dbReference type="OrthoDB" id="9759819at2"/>
<keyword evidence="2" id="KW-0347">Helicase</keyword>
<feature type="domain" description="Type ISP restriction-modification enzyme LLaBIII C-terminal specificity" evidence="1">
    <location>
        <begin position="76"/>
        <end position="452"/>
    </location>
</feature>
<sequence length="475" mass="55750">MSNAKIFYHDIGDYYSREEKLALIKKYHSLAHPNMQWQQLQPNEHGDWISQRNDLFETFIPLGDKENKKADTFFVPFYSRGLASARDSWCYNSSKTTLENNIRTLIEFYNQQRIAYFNTIDKDSKITVENFIDYDSSKITWNRGLKNDLEKNKAIDFNRDYIITGLYRPFNKQKIYFARELNDMVYQIPKIFPASNSKNYVICVSGVGASKDFSVLITNCIPDIQLQFNGQCFPLYYYEKQEKSNPTLFDAAKEPDYIRRDGVSNFILEQAQKRYGNRVTKEDIFYYVYGILHSPDYRTRFASDLKKMLPRLPLVENVKDFWHFSKAGRELAELHINYEAVPPAKGVILLYNNIPTEEIEKGLQSSKMQEINYMVTKMRFPKKDQKDTIHYNNQITITNIPLKAYDYIVNGKSAIEWIMERYQITTHKESGITNNPNDWATEVGNPRYILDLLLSIINVSLQTVEIVNNLPKLEF</sequence>
<reference evidence="2" key="1">
    <citation type="submission" date="2005-08" db="EMBL/GenBank/DDBJ databases">
        <title>Complete sequence of Chlorobium chlorochromatii CaD3.</title>
        <authorList>
            <person name="Copeland A."/>
            <person name="Lucas S."/>
            <person name="Lapidus A."/>
            <person name="Barry K."/>
            <person name="Detter J.C."/>
            <person name="Glavina T."/>
            <person name="Hammon N."/>
            <person name="Israni S."/>
            <person name="Pitluck S."/>
            <person name="Bryant D."/>
            <person name="Schmutz J."/>
            <person name="Larimer F."/>
            <person name="Land M."/>
            <person name="Kyrpides N."/>
            <person name="Ivanova N."/>
            <person name="Richardson P."/>
        </authorList>
    </citation>
    <scope>NUCLEOTIDE SEQUENCE [LARGE SCALE GENOMIC DNA]</scope>
    <source>
        <strain evidence="2">CaD3</strain>
    </source>
</reference>
<dbReference type="AlphaFoldDB" id="Q3ATM4"/>
<proteinExistence type="predicted"/>
<organism evidence="2">
    <name type="scientific">Chlorobium chlorochromatii (strain CaD3)</name>
    <dbReference type="NCBI Taxonomy" id="340177"/>
    <lineage>
        <taxon>Bacteria</taxon>
        <taxon>Pseudomonadati</taxon>
        <taxon>Chlorobiota</taxon>
        <taxon>Chlorobiia</taxon>
        <taxon>Chlorobiales</taxon>
        <taxon>Chlorobiaceae</taxon>
        <taxon>Chlorobium/Pelodictyon group</taxon>
        <taxon>Chlorobium</taxon>
    </lineage>
</organism>
<keyword evidence="2" id="KW-0067">ATP-binding</keyword>
<accession>Q3ATM4</accession>
<dbReference type="KEGG" id="cch:Cag_0378"/>
<evidence type="ECO:0000313" key="2">
    <source>
        <dbReference type="EMBL" id="ABB27651.1"/>
    </source>
</evidence>